<keyword evidence="1" id="KW-0614">Plasmid</keyword>
<organism evidence="1 2">
    <name type="scientific">Paenibacillus polymyxa (strain SC2)</name>
    <name type="common">Bacillus polymyxa</name>
    <dbReference type="NCBI Taxonomy" id="886882"/>
    <lineage>
        <taxon>Bacteria</taxon>
        <taxon>Bacillati</taxon>
        <taxon>Bacillota</taxon>
        <taxon>Bacilli</taxon>
        <taxon>Bacillales</taxon>
        <taxon>Paenibacillaceae</taxon>
        <taxon>Paenibacillus</taxon>
    </lineage>
</organism>
<dbReference type="HOGENOM" id="CLU_1904688_0_0_9"/>
<dbReference type="KEGG" id="ppm:PPSC2_28515"/>
<gene>
    <name evidence="1" type="ORF">PPSC2_28515</name>
</gene>
<name>E3ELA0_PAEPS</name>
<sequence length="133" mass="16272">MNYYQYVFNQYIKELHNHLFENESIDSILRSIRKNHRKRRFMNMYVLKDKETFHYYYVRRNEMGLDGVFNQIVSALFYEEQKLLIKSKFICEMNIKREMISSPALMVEIKEFTKDLQSFVWYATKKVLSTPVV</sequence>
<proteinExistence type="predicted"/>
<dbReference type="AlphaFoldDB" id="E3ELA0"/>
<accession>E3ELA0</accession>
<evidence type="ECO:0000313" key="2">
    <source>
        <dbReference type="Proteomes" id="UP000006868"/>
    </source>
</evidence>
<geneLocation type="plasmid" evidence="1 2">
    <name>pSC2</name>
</geneLocation>
<dbReference type="EMBL" id="CP002214">
    <property type="protein sequence ID" value="ADO59932.1"/>
    <property type="molecule type" value="Genomic_DNA"/>
</dbReference>
<reference evidence="1 2" key="1">
    <citation type="journal article" date="2011" name="J. Bacteriol.">
        <title>Complete genome sequence of Paenibacillus polymyxa SC2, a strain of plant growth-promoting Rhizobacterium with broad-spectrum antimicrobial activity.</title>
        <authorList>
            <person name="Ma M."/>
            <person name="Wang C."/>
            <person name="Ding Y."/>
            <person name="Li L."/>
            <person name="Shen D."/>
            <person name="Jiang X."/>
            <person name="Guan D."/>
            <person name="Cao F."/>
            <person name="Chen H."/>
            <person name="Feng R."/>
            <person name="Wang X."/>
            <person name="Ge Y."/>
            <person name="Yao L."/>
            <person name="Bing X."/>
            <person name="Yang X."/>
            <person name="Li J."/>
            <person name="Du B."/>
        </authorList>
    </citation>
    <scope>NUCLEOTIDE SEQUENCE [LARGE SCALE GENOMIC DNA]</scope>
    <source>
        <strain evidence="1 2">SC2</strain>
        <plasmid evidence="2">pSC2</plasmid>
    </source>
</reference>
<dbReference type="PATRIC" id="fig|886882.15.peg.6050"/>
<evidence type="ECO:0000313" key="1">
    <source>
        <dbReference type="EMBL" id="ADO59932.1"/>
    </source>
</evidence>
<protein>
    <submittedName>
        <fullName evidence="1">Uncharacterized protein</fullName>
    </submittedName>
</protein>
<dbReference type="Proteomes" id="UP000006868">
    <property type="component" value="Plasmid pSC2"/>
</dbReference>